<dbReference type="Proteomes" id="UP000054166">
    <property type="component" value="Unassembled WGS sequence"/>
</dbReference>
<reference evidence="2" key="2">
    <citation type="submission" date="2015-01" db="EMBL/GenBank/DDBJ databases">
        <title>Evolutionary Origins and Diversification of the Mycorrhizal Mutualists.</title>
        <authorList>
            <consortium name="DOE Joint Genome Institute"/>
            <consortium name="Mycorrhizal Genomics Consortium"/>
            <person name="Kohler A."/>
            <person name="Kuo A."/>
            <person name="Nagy L.G."/>
            <person name="Floudas D."/>
            <person name="Copeland A."/>
            <person name="Barry K.W."/>
            <person name="Cichocki N."/>
            <person name="Veneault-Fourrey C."/>
            <person name="LaButti K."/>
            <person name="Lindquist E.A."/>
            <person name="Lipzen A."/>
            <person name="Lundell T."/>
            <person name="Morin E."/>
            <person name="Murat C."/>
            <person name="Riley R."/>
            <person name="Ohm R."/>
            <person name="Sun H."/>
            <person name="Tunlid A."/>
            <person name="Henrissat B."/>
            <person name="Grigoriev I.V."/>
            <person name="Hibbett D.S."/>
            <person name="Martin F."/>
        </authorList>
    </citation>
    <scope>NUCLEOTIDE SEQUENCE [LARGE SCALE GENOMIC DNA]</scope>
    <source>
        <strain evidence="2">F 1598</strain>
    </source>
</reference>
<organism evidence="1 2">
    <name type="scientific">Piloderma croceum (strain F 1598)</name>
    <dbReference type="NCBI Taxonomy" id="765440"/>
    <lineage>
        <taxon>Eukaryota</taxon>
        <taxon>Fungi</taxon>
        <taxon>Dikarya</taxon>
        <taxon>Basidiomycota</taxon>
        <taxon>Agaricomycotina</taxon>
        <taxon>Agaricomycetes</taxon>
        <taxon>Agaricomycetidae</taxon>
        <taxon>Atheliales</taxon>
        <taxon>Atheliaceae</taxon>
        <taxon>Piloderma</taxon>
    </lineage>
</organism>
<protein>
    <submittedName>
        <fullName evidence="1">Uncharacterized protein</fullName>
    </submittedName>
</protein>
<accession>A0A0C3CBW6</accession>
<reference evidence="1 2" key="1">
    <citation type="submission" date="2014-04" db="EMBL/GenBank/DDBJ databases">
        <authorList>
            <consortium name="DOE Joint Genome Institute"/>
            <person name="Kuo A."/>
            <person name="Tarkka M."/>
            <person name="Buscot F."/>
            <person name="Kohler A."/>
            <person name="Nagy L.G."/>
            <person name="Floudas D."/>
            <person name="Copeland A."/>
            <person name="Barry K.W."/>
            <person name="Cichocki N."/>
            <person name="Veneault-Fourrey C."/>
            <person name="LaButti K."/>
            <person name="Lindquist E.A."/>
            <person name="Lipzen A."/>
            <person name="Lundell T."/>
            <person name="Morin E."/>
            <person name="Murat C."/>
            <person name="Sun H."/>
            <person name="Tunlid A."/>
            <person name="Henrissat B."/>
            <person name="Grigoriev I.V."/>
            <person name="Hibbett D.S."/>
            <person name="Martin F."/>
            <person name="Nordberg H.P."/>
            <person name="Cantor M.N."/>
            <person name="Hua S.X."/>
        </authorList>
    </citation>
    <scope>NUCLEOTIDE SEQUENCE [LARGE SCALE GENOMIC DNA]</scope>
    <source>
        <strain evidence="1 2">F 1598</strain>
    </source>
</reference>
<name>A0A0C3CBW6_PILCF</name>
<evidence type="ECO:0000313" key="2">
    <source>
        <dbReference type="Proteomes" id="UP000054166"/>
    </source>
</evidence>
<gene>
    <name evidence="1" type="ORF">PILCRDRAFT_815618</name>
</gene>
<dbReference type="EMBL" id="KN832980">
    <property type="protein sequence ID" value="KIM87157.1"/>
    <property type="molecule type" value="Genomic_DNA"/>
</dbReference>
<evidence type="ECO:0000313" key="1">
    <source>
        <dbReference type="EMBL" id="KIM87157.1"/>
    </source>
</evidence>
<dbReference type="HOGENOM" id="CLU_2705690_0_0_1"/>
<dbReference type="InParanoid" id="A0A0C3CBW6"/>
<proteinExistence type="predicted"/>
<sequence length="73" mass="8530">MVLQYILVAVAAGMFMRSRFGFLSKYLQVPCDCDVTITCCHVYARYNLTARPSLEVYYKHTCEIRRVPPYLED</sequence>
<keyword evidence="2" id="KW-1185">Reference proteome</keyword>
<dbReference type="AlphaFoldDB" id="A0A0C3CBW6"/>